<name>A0AAE0MZ46_9PEZI</name>
<proteinExistence type="predicted"/>
<keyword evidence="2" id="KW-1185">Reference proteome</keyword>
<dbReference type="AlphaFoldDB" id="A0AAE0MZ46"/>
<dbReference type="SUPFAM" id="SSF52540">
    <property type="entry name" value="P-loop containing nucleoside triphosphate hydrolases"/>
    <property type="match status" value="1"/>
</dbReference>
<dbReference type="Proteomes" id="UP001287356">
    <property type="component" value="Unassembled WGS sequence"/>
</dbReference>
<protein>
    <submittedName>
        <fullName evidence="1">Uncharacterized protein</fullName>
    </submittedName>
</protein>
<reference evidence="1" key="1">
    <citation type="journal article" date="2023" name="Mol. Phylogenet. Evol.">
        <title>Genome-scale phylogeny and comparative genomics of the fungal order Sordariales.</title>
        <authorList>
            <person name="Hensen N."/>
            <person name="Bonometti L."/>
            <person name="Westerberg I."/>
            <person name="Brannstrom I.O."/>
            <person name="Guillou S."/>
            <person name="Cros-Aarteil S."/>
            <person name="Calhoun S."/>
            <person name="Haridas S."/>
            <person name="Kuo A."/>
            <person name="Mondo S."/>
            <person name="Pangilinan J."/>
            <person name="Riley R."/>
            <person name="LaButti K."/>
            <person name="Andreopoulos B."/>
            <person name="Lipzen A."/>
            <person name="Chen C."/>
            <person name="Yan M."/>
            <person name="Daum C."/>
            <person name="Ng V."/>
            <person name="Clum A."/>
            <person name="Steindorff A."/>
            <person name="Ohm R.A."/>
            <person name="Martin F."/>
            <person name="Silar P."/>
            <person name="Natvig D.O."/>
            <person name="Lalanne C."/>
            <person name="Gautier V."/>
            <person name="Ament-Velasquez S.L."/>
            <person name="Kruys A."/>
            <person name="Hutchinson M.I."/>
            <person name="Powell A.J."/>
            <person name="Barry K."/>
            <person name="Miller A.N."/>
            <person name="Grigoriev I.V."/>
            <person name="Debuchy R."/>
            <person name="Gladieux P."/>
            <person name="Hiltunen Thoren M."/>
            <person name="Johannesson H."/>
        </authorList>
    </citation>
    <scope>NUCLEOTIDE SEQUENCE</scope>
    <source>
        <strain evidence="1">CBS 958.72</strain>
    </source>
</reference>
<dbReference type="EMBL" id="JAULSN010000009">
    <property type="protein sequence ID" value="KAK3364812.1"/>
    <property type="molecule type" value="Genomic_DNA"/>
</dbReference>
<sequence>MEENDRKKQINHVICGITGAREARKGQIDAVYRLVNEQRDTVLVAATGYGKSAVLYAFSALTNLITVQIVPLTKLGENQRSDIARGVPNSKPVWIDSDTHLKAYILKHAGFDQRNLRIIRTSIDRPEIIIIILPLMRKLINDYRRLHFLVEGSKPSEVRQIPKTIIYVNSKPKLMLARYILLRYLQKSCGFTS</sequence>
<organism evidence="1 2">
    <name type="scientific">Lasiosphaeria ovina</name>
    <dbReference type="NCBI Taxonomy" id="92902"/>
    <lineage>
        <taxon>Eukaryota</taxon>
        <taxon>Fungi</taxon>
        <taxon>Dikarya</taxon>
        <taxon>Ascomycota</taxon>
        <taxon>Pezizomycotina</taxon>
        <taxon>Sordariomycetes</taxon>
        <taxon>Sordariomycetidae</taxon>
        <taxon>Sordariales</taxon>
        <taxon>Lasiosphaeriaceae</taxon>
        <taxon>Lasiosphaeria</taxon>
    </lineage>
</organism>
<comment type="caution">
    <text evidence="1">The sequence shown here is derived from an EMBL/GenBank/DDBJ whole genome shotgun (WGS) entry which is preliminary data.</text>
</comment>
<accession>A0AAE0MZ46</accession>
<dbReference type="InterPro" id="IPR027417">
    <property type="entry name" value="P-loop_NTPase"/>
</dbReference>
<evidence type="ECO:0000313" key="1">
    <source>
        <dbReference type="EMBL" id="KAK3364812.1"/>
    </source>
</evidence>
<gene>
    <name evidence="1" type="ORF">B0T24DRAFT_598148</name>
</gene>
<reference evidence="1" key="2">
    <citation type="submission" date="2023-06" db="EMBL/GenBank/DDBJ databases">
        <authorList>
            <consortium name="Lawrence Berkeley National Laboratory"/>
            <person name="Haridas S."/>
            <person name="Hensen N."/>
            <person name="Bonometti L."/>
            <person name="Westerberg I."/>
            <person name="Brannstrom I.O."/>
            <person name="Guillou S."/>
            <person name="Cros-Aarteil S."/>
            <person name="Calhoun S."/>
            <person name="Kuo A."/>
            <person name="Mondo S."/>
            <person name="Pangilinan J."/>
            <person name="Riley R."/>
            <person name="Labutti K."/>
            <person name="Andreopoulos B."/>
            <person name="Lipzen A."/>
            <person name="Chen C."/>
            <person name="Yanf M."/>
            <person name="Daum C."/>
            <person name="Ng V."/>
            <person name="Clum A."/>
            <person name="Steindorff A."/>
            <person name="Ohm R."/>
            <person name="Martin F."/>
            <person name="Silar P."/>
            <person name="Natvig D."/>
            <person name="Lalanne C."/>
            <person name="Gautier V."/>
            <person name="Ament-Velasquez S.L."/>
            <person name="Kruys A."/>
            <person name="Hutchinson M.I."/>
            <person name="Powell A.J."/>
            <person name="Barry K."/>
            <person name="Miller A.N."/>
            <person name="Grigoriev I.V."/>
            <person name="Debuchy R."/>
            <person name="Gladieux P."/>
            <person name="Thoren M.H."/>
            <person name="Johannesson H."/>
        </authorList>
    </citation>
    <scope>NUCLEOTIDE SEQUENCE</scope>
    <source>
        <strain evidence="1">CBS 958.72</strain>
    </source>
</reference>
<dbReference type="Gene3D" id="3.40.50.300">
    <property type="entry name" value="P-loop containing nucleotide triphosphate hydrolases"/>
    <property type="match status" value="1"/>
</dbReference>
<evidence type="ECO:0000313" key="2">
    <source>
        <dbReference type="Proteomes" id="UP001287356"/>
    </source>
</evidence>